<feature type="transmembrane region" description="Helical" evidence="1">
    <location>
        <begin position="133"/>
        <end position="155"/>
    </location>
</feature>
<feature type="transmembrane region" description="Helical" evidence="1">
    <location>
        <begin position="290"/>
        <end position="314"/>
    </location>
</feature>
<gene>
    <name evidence="2" type="ORF">FGL98_03550</name>
</gene>
<dbReference type="OrthoDB" id="3348156at2"/>
<dbReference type="EMBL" id="VCQV01000003">
    <property type="protein sequence ID" value="TWP38296.1"/>
    <property type="molecule type" value="Genomic_DNA"/>
</dbReference>
<reference evidence="2 3" key="2">
    <citation type="submission" date="2019-08" db="EMBL/GenBank/DDBJ databases">
        <title>Jejuicoccus antrihumi gen. nov., sp. nov., a new member of the family Dermacoccaceae isolated from a cave.</title>
        <authorList>
            <person name="Schumann P."/>
            <person name="Kim I.S."/>
        </authorList>
    </citation>
    <scope>NUCLEOTIDE SEQUENCE [LARGE SCALE GENOMIC DNA]</scope>
    <source>
        <strain evidence="2 3">C5-26</strain>
    </source>
</reference>
<keyword evidence="1" id="KW-0472">Membrane</keyword>
<accession>A0A563E6Z4</accession>
<comment type="caution">
    <text evidence="2">The sequence shown here is derived from an EMBL/GenBank/DDBJ whole genome shotgun (WGS) entry which is preliminary data.</text>
</comment>
<keyword evidence="3" id="KW-1185">Reference proteome</keyword>
<keyword evidence="1" id="KW-1133">Transmembrane helix</keyword>
<evidence type="ECO:0000313" key="3">
    <source>
        <dbReference type="Proteomes" id="UP000320244"/>
    </source>
</evidence>
<dbReference type="RefSeq" id="WP_146315274.1">
    <property type="nucleotide sequence ID" value="NZ_VCQV01000003.1"/>
</dbReference>
<feature type="transmembrane region" description="Helical" evidence="1">
    <location>
        <begin position="363"/>
        <end position="381"/>
    </location>
</feature>
<evidence type="ECO:0008006" key="4">
    <source>
        <dbReference type="Google" id="ProtNLM"/>
    </source>
</evidence>
<evidence type="ECO:0000313" key="2">
    <source>
        <dbReference type="EMBL" id="TWP38296.1"/>
    </source>
</evidence>
<evidence type="ECO:0000256" key="1">
    <source>
        <dbReference type="SAM" id="Phobius"/>
    </source>
</evidence>
<feature type="transmembrane region" description="Helical" evidence="1">
    <location>
        <begin position="393"/>
        <end position="415"/>
    </location>
</feature>
<sequence>MTDAPLRIRVPSQGDGVARLATEVIGGPTGRYAAVGRRGWAYAAAVLSALASVFVAVDVLQKNHCIRSGWGTPGSLWRECYSDLAVGTAGSPGSTPWSPGGAGATQPPLTAVLTWGLRHFVPSGTLLAQQQRYFAIGAVVIALLIGVTVIATASITRSTPWLAAHVALSPILLTASLVSFDIFGVALVTLGLAAWARRRPALAGALLGAGVMARSYPLIIIAAIILVAARDHRMRHVGALIGGALATMAVVLGLSYAVGGDPLAPYRVWNAAGASYGSPWLIAEIAQVAIPAHALTVIAILGWVIAVLVGLYLVNRPNVQTRLAPLALTMLVIVMITGKSMSVQSCLWVLPFVALTALRWREHLTWAGIEVVYFAMIWMYVALSSNPAKALPAAGYAIFCAIRLIAYIGLAWTSWETAEDLEDVLESGYRGPSAGEVPGRGGDSQDHLVIAD</sequence>
<organism evidence="2 3">
    <name type="scientific">Leekyejoonella antrihumi</name>
    <dbReference type="NCBI Taxonomy" id="1660198"/>
    <lineage>
        <taxon>Bacteria</taxon>
        <taxon>Bacillati</taxon>
        <taxon>Actinomycetota</taxon>
        <taxon>Actinomycetes</taxon>
        <taxon>Micrococcales</taxon>
        <taxon>Dermacoccaceae</taxon>
        <taxon>Leekyejoonella</taxon>
    </lineage>
</organism>
<feature type="transmembrane region" description="Helical" evidence="1">
    <location>
        <begin position="239"/>
        <end position="259"/>
    </location>
</feature>
<dbReference type="AlphaFoldDB" id="A0A563E6Z4"/>
<reference evidence="2 3" key="1">
    <citation type="submission" date="2019-05" db="EMBL/GenBank/DDBJ databases">
        <authorList>
            <person name="Lee S.D."/>
        </authorList>
    </citation>
    <scope>NUCLEOTIDE SEQUENCE [LARGE SCALE GENOMIC DNA]</scope>
    <source>
        <strain evidence="2 3">C5-26</strain>
    </source>
</reference>
<protein>
    <recommendedName>
        <fullName evidence="4">DUF2029 domain-containing protein</fullName>
    </recommendedName>
</protein>
<name>A0A563E6Z4_9MICO</name>
<feature type="transmembrane region" description="Helical" evidence="1">
    <location>
        <begin position="40"/>
        <end position="60"/>
    </location>
</feature>
<dbReference type="Proteomes" id="UP000320244">
    <property type="component" value="Unassembled WGS sequence"/>
</dbReference>
<keyword evidence="1" id="KW-0812">Transmembrane</keyword>
<proteinExistence type="predicted"/>
<feature type="transmembrane region" description="Helical" evidence="1">
    <location>
        <begin position="167"/>
        <end position="195"/>
    </location>
</feature>
<feature type="transmembrane region" description="Helical" evidence="1">
    <location>
        <begin position="326"/>
        <end position="351"/>
    </location>
</feature>
<feature type="transmembrane region" description="Helical" evidence="1">
    <location>
        <begin position="201"/>
        <end position="227"/>
    </location>
</feature>